<dbReference type="PANTHER" id="PTHR33148">
    <property type="entry name" value="PLASTID MOVEMENT IMPAIRED PROTEIN-RELATED"/>
    <property type="match status" value="1"/>
</dbReference>
<dbReference type="Proteomes" id="UP001153076">
    <property type="component" value="Unassembled WGS sequence"/>
</dbReference>
<keyword evidence="2" id="KW-1185">Reference proteome</keyword>
<sequence>MGNCSQKSSAVTANKATNFIRIMTDSGRIMELQGPKMARDVLDIFPGYGIYQKHQFSLPLFEDEVLRNGQVYYLLPFGVSKRVPETRTTSSNGSASFRRDHNSAFEVLPSSGNGVWRVKMAIDSKELEEMLSPENAEALIEMMRSAAKSSSPTTRRSFGWRRSSMAVISCGFSSGGMLGVALELGTPRPEY</sequence>
<dbReference type="InterPro" id="IPR025322">
    <property type="entry name" value="PADRE_dom"/>
</dbReference>
<dbReference type="EMBL" id="JAKOGI010000338">
    <property type="protein sequence ID" value="KAJ8436540.1"/>
    <property type="molecule type" value="Genomic_DNA"/>
</dbReference>
<protein>
    <submittedName>
        <fullName evidence="1">Uncharacterized protein</fullName>
    </submittedName>
</protein>
<proteinExistence type="predicted"/>
<organism evidence="1 2">
    <name type="scientific">Carnegiea gigantea</name>
    <dbReference type="NCBI Taxonomy" id="171969"/>
    <lineage>
        <taxon>Eukaryota</taxon>
        <taxon>Viridiplantae</taxon>
        <taxon>Streptophyta</taxon>
        <taxon>Embryophyta</taxon>
        <taxon>Tracheophyta</taxon>
        <taxon>Spermatophyta</taxon>
        <taxon>Magnoliopsida</taxon>
        <taxon>eudicotyledons</taxon>
        <taxon>Gunneridae</taxon>
        <taxon>Pentapetalae</taxon>
        <taxon>Caryophyllales</taxon>
        <taxon>Cactineae</taxon>
        <taxon>Cactaceae</taxon>
        <taxon>Cactoideae</taxon>
        <taxon>Echinocereeae</taxon>
        <taxon>Carnegiea</taxon>
    </lineage>
</organism>
<dbReference type="PANTHER" id="PTHR33148:SF33">
    <property type="entry name" value="DUF4228 DOMAIN PROTEIN"/>
    <property type="match status" value="1"/>
</dbReference>
<evidence type="ECO:0000313" key="2">
    <source>
        <dbReference type="Proteomes" id="UP001153076"/>
    </source>
</evidence>
<accession>A0A9Q1K508</accession>
<reference evidence="1" key="1">
    <citation type="submission" date="2022-04" db="EMBL/GenBank/DDBJ databases">
        <title>Carnegiea gigantea Genome sequencing and assembly v2.</title>
        <authorList>
            <person name="Copetti D."/>
            <person name="Sanderson M.J."/>
            <person name="Burquez A."/>
            <person name="Wojciechowski M.F."/>
        </authorList>
    </citation>
    <scope>NUCLEOTIDE SEQUENCE</scope>
    <source>
        <strain evidence="1">SGP5-SGP5p</strain>
        <tissue evidence="1">Aerial part</tissue>
    </source>
</reference>
<comment type="caution">
    <text evidence="1">The sequence shown here is derived from an EMBL/GenBank/DDBJ whole genome shotgun (WGS) entry which is preliminary data.</text>
</comment>
<name>A0A9Q1K508_9CARY</name>
<dbReference type="Pfam" id="PF14009">
    <property type="entry name" value="PADRE"/>
    <property type="match status" value="1"/>
</dbReference>
<gene>
    <name evidence="1" type="ORF">Cgig2_031481</name>
</gene>
<evidence type="ECO:0000313" key="1">
    <source>
        <dbReference type="EMBL" id="KAJ8436540.1"/>
    </source>
</evidence>
<dbReference type="OrthoDB" id="1916282at2759"/>
<dbReference type="AlphaFoldDB" id="A0A9Q1K508"/>